<name>A0A6J4RJA6_9ACTN</name>
<dbReference type="EC" id="1.5.5.2" evidence="2"/>
<feature type="compositionally biased region" description="Basic and acidic residues" evidence="1">
    <location>
        <begin position="326"/>
        <end position="336"/>
    </location>
</feature>
<feature type="non-terminal residue" evidence="2">
    <location>
        <position position="1"/>
    </location>
</feature>
<dbReference type="EMBL" id="CADCVR010000001">
    <property type="protein sequence ID" value="CAA9470449.1"/>
    <property type="molecule type" value="Genomic_DNA"/>
</dbReference>
<feature type="compositionally biased region" description="Basic residues" evidence="1">
    <location>
        <begin position="95"/>
        <end position="108"/>
    </location>
</feature>
<feature type="region of interest" description="Disordered" evidence="1">
    <location>
        <begin position="1"/>
        <end position="454"/>
    </location>
</feature>
<evidence type="ECO:0000256" key="1">
    <source>
        <dbReference type="SAM" id="MobiDB-lite"/>
    </source>
</evidence>
<dbReference type="EC" id="1.2.1.88" evidence="2"/>
<evidence type="ECO:0000313" key="2">
    <source>
        <dbReference type="EMBL" id="CAA9470449.1"/>
    </source>
</evidence>
<dbReference type="AlphaFoldDB" id="A0A6J4RJA6"/>
<feature type="compositionally biased region" description="Basic residues" evidence="1">
    <location>
        <begin position="54"/>
        <end position="70"/>
    </location>
</feature>
<reference evidence="2" key="1">
    <citation type="submission" date="2020-02" db="EMBL/GenBank/DDBJ databases">
        <authorList>
            <person name="Meier V. D."/>
        </authorList>
    </citation>
    <scope>NUCLEOTIDE SEQUENCE</scope>
    <source>
        <strain evidence="2">AVDCRST_MAG53</strain>
    </source>
</reference>
<feature type="compositionally biased region" description="Low complexity" evidence="1">
    <location>
        <begin position="299"/>
        <end position="309"/>
    </location>
</feature>
<sequence length="454" mass="49433">APAFCVRRGDPRDRPRALGRHPVARPPPAGGPRRQGHGSRLPGRPAQGRALSLRGRRARLPLGRRPRRAPLRLPVRGGREARRARAGPAPGRLARGPRRARHRRRGRREAHGPPVHRRGESPGRRRRAGRPVEARRHELGRPARRGDGHQRGGRRLRPALLGGTHHAQPCGGELARAAGDRAGQRGGAAAREPLREGLRAHPAAARRRPGAREPRCGAATARAPAPGCGCGRAPSRRHGELRLARGDDRPRPRAPRRARVRRRPVGRRRPAGVPPRLARAGRPPGAVGARHAAFDAAHGPLGQGRLLGPRGRRRAPARLDAAGLRGEGRLRRELRAPHACPARRPDHGRGRPGRRREPQPAFGRPRRGLQPRVGSPGRGSRAPGASGPGRRAPDRAGEQRPARSDVLPRRRPRRGHGLPRPATAREHLQRLVPARAGRGRPARTAARRAGRRDM</sequence>
<feature type="compositionally biased region" description="Basic and acidic residues" evidence="1">
    <location>
        <begin position="130"/>
        <end position="150"/>
    </location>
</feature>
<organism evidence="2">
    <name type="scientific">uncultured Solirubrobacteraceae bacterium</name>
    <dbReference type="NCBI Taxonomy" id="1162706"/>
    <lineage>
        <taxon>Bacteria</taxon>
        <taxon>Bacillati</taxon>
        <taxon>Actinomycetota</taxon>
        <taxon>Thermoleophilia</taxon>
        <taxon>Solirubrobacterales</taxon>
        <taxon>Solirubrobacteraceae</taxon>
        <taxon>environmental samples</taxon>
    </lineage>
</organism>
<proteinExistence type="predicted"/>
<keyword evidence="2" id="KW-0560">Oxidoreductase</keyword>
<protein>
    <submittedName>
        <fullName evidence="2">Proline dehydrogenase / Delta-1-pyrroline-5-carboxylate dehydrogenase</fullName>
        <ecNumber evidence="2">1.2.1.88</ecNumber>
        <ecNumber evidence="2">1.5.5.2</ecNumber>
    </submittedName>
</protein>
<feature type="compositionally biased region" description="Basic residues" evidence="1">
    <location>
        <begin position="252"/>
        <end position="270"/>
    </location>
</feature>
<feature type="compositionally biased region" description="Low complexity" evidence="1">
    <location>
        <begin position="274"/>
        <end position="290"/>
    </location>
</feature>
<dbReference type="GO" id="GO:0003842">
    <property type="term" value="F:L-glutamate gamma-semialdehyde dehydrogenase activity"/>
    <property type="evidence" value="ECO:0007669"/>
    <property type="project" value="UniProtKB-EC"/>
</dbReference>
<feature type="compositionally biased region" description="Basic and acidic residues" evidence="1">
    <location>
        <begin position="391"/>
        <end position="408"/>
    </location>
</feature>
<gene>
    <name evidence="2" type="ORF">AVDCRST_MAG53-1241</name>
</gene>
<accession>A0A6J4RJA6</accession>
<feature type="compositionally biased region" description="Basic and acidic residues" evidence="1">
    <location>
        <begin position="237"/>
        <end position="251"/>
    </location>
</feature>
<feature type="compositionally biased region" description="Basic and acidic residues" evidence="1">
    <location>
        <begin position="7"/>
        <end position="16"/>
    </location>
</feature>
<dbReference type="GO" id="GO:0004657">
    <property type="term" value="F:proline dehydrogenase activity"/>
    <property type="evidence" value="ECO:0007669"/>
    <property type="project" value="UniProtKB-EC"/>
</dbReference>
<feature type="non-terminal residue" evidence="2">
    <location>
        <position position="454"/>
    </location>
</feature>
<feature type="compositionally biased region" description="Basic residues" evidence="1">
    <location>
        <begin position="437"/>
        <end position="454"/>
    </location>
</feature>